<evidence type="ECO:0000256" key="1">
    <source>
        <dbReference type="ARBA" id="ARBA00021428"/>
    </source>
</evidence>
<name>E4Y7A6_OIKDI</name>
<dbReference type="Proteomes" id="UP000011014">
    <property type="component" value="Unassembled WGS sequence"/>
</dbReference>
<dbReference type="GO" id="GO:0005634">
    <property type="term" value="C:nucleus"/>
    <property type="evidence" value="ECO:0007669"/>
    <property type="project" value="TreeGrafter"/>
</dbReference>
<dbReference type="InterPro" id="IPR000228">
    <property type="entry name" value="RNA3'_term_phos_cyc"/>
</dbReference>
<dbReference type="InterPro" id="IPR036553">
    <property type="entry name" value="RPTC_insert"/>
</dbReference>
<accession>E4Y7A6</accession>
<protein>
    <recommendedName>
        <fullName evidence="1">RNA 3'-terminal phosphate cyclase</fullName>
    </recommendedName>
</protein>
<dbReference type="GO" id="GO:0003963">
    <property type="term" value="F:RNA-3'-phosphate cyclase activity"/>
    <property type="evidence" value="ECO:0007669"/>
    <property type="project" value="TreeGrafter"/>
</dbReference>
<evidence type="ECO:0000259" key="2">
    <source>
        <dbReference type="Pfam" id="PF01137"/>
    </source>
</evidence>
<dbReference type="InterPro" id="IPR013792">
    <property type="entry name" value="RNA3'P_cycl/enolpyr_Trfase_a/b"/>
</dbReference>
<gene>
    <name evidence="3" type="ORF">GSOID_T00025414001</name>
</gene>
<dbReference type="Gene3D" id="3.65.10.20">
    <property type="entry name" value="RNA 3'-terminal phosphate cyclase domain"/>
    <property type="match status" value="1"/>
</dbReference>
<organism evidence="3">
    <name type="scientific">Oikopleura dioica</name>
    <name type="common">Tunicate</name>
    <dbReference type="NCBI Taxonomy" id="34765"/>
    <lineage>
        <taxon>Eukaryota</taxon>
        <taxon>Metazoa</taxon>
        <taxon>Chordata</taxon>
        <taxon>Tunicata</taxon>
        <taxon>Appendicularia</taxon>
        <taxon>Copelata</taxon>
        <taxon>Oikopleuridae</taxon>
        <taxon>Oikopleura</taxon>
    </lineage>
</organism>
<evidence type="ECO:0000313" key="3">
    <source>
        <dbReference type="EMBL" id="CBY31506.1"/>
    </source>
</evidence>
<sequence length="370" mass="41473">MIEIDGERHEGGGQSVRLAVALSVVLKKSCRIFNIRKKRSRPGLANQHIAGINLVEELAGCEFLDRAGCPVEMGSTSCFINADEINYTHRIRKFTADAHTAGSIALMAQVALPILSFWKGEVEIELKGGTDAEHAPPVDDQIEVFAFWLRKFGLNVEIKQNRRGFFPRGGGNCVYKVFPVDKLKAVQITCPKEVDIFAEIWHCKTNKNTHTRFFKNLDTMARKLKTLENHEKVRRVDVRLMERPQPADGFAAGIYLYGRNIEFRCAYDAQIARNNRNGPIPDDVCERLMVATVEDLDGCDDISLDRHHSDQFLIYAALADGESKIPICKPNGKVPQHILSAIYVINTFLPDTCKLQGNILTVKGVGHTRE</sequence>
<dbReference type="SUPFAM" id="SSF55205">
    <property type="entry name" value="EPT/RTPC-like"/>
    <property type="match status" value="1"/>
</dbReference>
<dbReference type="PANTHER" id="PTHR11096">
    <property type="entry name" value="RNA 3' TERMINAL PHOSPHATE CYCLASE"/>
    <property type="match status" value="1"/>
</dbReference>
<dbReference type="EMBL" id="FN654306">
    <property type="protein sequence ID" value="CBY31506.1"/>
    <property type="molecule type" value="Genomic_DNA"/>
</dbReference>
<dbReference type="PANTHER" id="PTHR11096:SF0">
    <property type="entry name" value="RNA 3'-TERMINAL PHOSPHATE CYCLASE"/>
    <property type="match status" value="1"/>
</dbReference>
<reference evidence="3" key="1">
    <citation type="journal article" date="2010" name="Science">
        <title>Plasticity of animal genome architecture unmasked by rapid evolution of a pelagic tunicate.</title>
        <authorList>
            <person name="Denoeud F."/>
            <person name="Henriet S."/>
            <person name="Mungpakdee S."/>
            <person name="Aury J.M."/>
            <person name="Da Silva C."/>
            <person name="Brinkmann H."/>
            <person name="Mikhaleva J."/>
            <person name="Olsen L.C."/>
            <person name="Jubin C."/>
            <person name="Canestro C."/>
            <person name="Bouquet J.M."/>
            <person name="Danks G."/>
            <person name="Poulain J."/>
            <person name="Campsteijn C."/>
            <person name="Adamski M."/>
            <person name="Cross I."/>
            <person name="Yadetie F."/>
            <person name="Muffato M."/>
            <person name="Louis A."/>
            <person name="Butcher S."/>
            <person name="Tsagkogeorga G."/>
            <person name="Konrad A."/>
            <person name="Singh S."/>
            <person name="Jensen M.F."/>
            <person name="Cong E.H."/>
            <person name="Eikeseth-Otteraa H."/>
            <person name="Noel B."/>
            <person name="Anthouard V."/>
            <person name="Porcel B.M."/>
            <person name="Kachouri-Lafond R."/>
            <person name="Nishino A."/>
            <person name="Ugolini M."/>
            <person name="Chourrout P."/>
            <person name="Nishida H."/>
            <person name="Aasland R."/>
            <person name="Huzurbazar S."/>
            <person name="Westhof E."/>
            <person name="Delsuc F."/>
            <person name="Lehrach H."/>
            <person name="Reinhardt R."/>
            <person name="Weissenbach J."/>
            <person name="Roy S.W."/>
            <person name="Artiguenave F."/>
            <person name="Postlethwait J.H."/>
            <person name="Manak J.R."/>
            <person name="Thompson E.M."/>
            <person name="Jaillon O."/>
            <person name="Du Pasquier L."/>
            <person name="Boudinot P."/>
            <person name="Liberles D.A."/>
            <person name="Volff J.N."/>
            <person name="Philippe H."/>
            <person name="Lenhard B."/>
            <person name="Roest Crollius H."/>
            <person name="Wincker P."/>
            <person name="Chourrout D."/>
        </authorList>
    </citation>
    <scope>NUCLEOTIDE SEQUENCE [LARGE SCALE GENOMIC DNA]</scope>
</reference>
<dbReference type="Pfam" id="PF01137">
    <property type="entry name" value="RTC"/>
    <property type="match status" value="1"/>
</dbReference>
<feature type="domain" description="RNA 3'-terminal phosphate cyclase" evidence="2">
    <location>
        <begin position="9"/>
        <end position="352"/>
    </location>
</feature>
<dbReference type="Gene3D" id="3.30.360.20">
    <property type="entry name" value="RNA 3'-terminal phosphate cyclase, insert domain"/>
    <property type="match status" value="1"/>
</dbReference>
<dbReference type="InterPro" id="IPR023797">
    <property type="entry name" value="RNA3'_phos_cyclase_dom"/>
</dbReference>
<proteinExistence type="predicted"/>
<dbReference type="AlphaFoldDB" id="E4Y7A6"/>
<dbReference type="GO" id="GO:0006396">
    <property type="term" value="P:RNA processing"/>
    <property type="evidence" value="ECO:0007669"/>
    <property type="project" value="InterPro"/>
</dbReference>
<dbReference type="InterPro" id="IPR037136">
    <property type="entry name" value="RNA3'_phos_cyclase_dom_sf"/>
</dbReference>